<reference evidence="6 7" key="1">
    <citation type="submission" date="2018-06" db="EMBL/GenBank/DDBJ databases">
        <authorList>
            <consortium name="Pathogen Informatics"/>
            <person name="Doyle S."/>
        </authorList>
    </citation>
    <scope>NUCLEOTIDE SEQUENCE [LARGE SCALE GENOMIC DNA]</scope>
    <source>
        <strain evidence="6 7">NCTC12120</strain>
    </source>
</reference>
<evidence type="ECO:0000256" key="3">
    <source>
        <dbReference type="ARBA" id="ARBA00022806"/>
    </source>
</evidence>
<evidence type="ECO:0000259" key="5">
    <source>
        <dbReference type="Pfam" id="PF13361"/>
    </source>
</evidence>
<protein>
    <submittedName>
        <fullName evidence="6">Exodeoxyribonuclease V beta chain</fullName>
        <ecNumber evidence="6">3.1.11.5</ecNumber>
    </submittedName>
</protein>
<dbReference type="PANTHER" id="PTHR11070:SF23">
    <property type="entry name" value="RECBCD ENZYME SUBUNIT RECB"/>
    <property type="match status" value="1"/>
</dbReference>
<accession>A0A2X2T2N2</accession>
<dbReference type="EC" id="3.1.11.5" evidence="6"/>
<dbReference type="InterPro" id="IPR014017">
    <property type="entry name" value="DNA_helicase_UvrD-like_C"/>
</dbReference>
<dbReference type="InterPro" id="IPR027417">
    <property type="entry name" value="P-loop_NTPase"/>
</dbReference>
<keyword evidence="1" id="KW-0547">Nucleotide-binding</keyword>
<evidence type="ECO:0000313" key="7">
    <source>
        <dbReference type="Proteomes" id="UP000251197"/>
    </source>
</evidence>
<dbReference type="GO" id="GO:0003677">
    <property type="term" value="F:DNA binding"/>
    <property type="evidence" value="ECO:0007669"/>
    <property type="project" value="InterPro"/>
</dbReference>
<dbReference type="GO" id="GO:0008854">
    <property type="term" value="F:exodeoxyribonuclease V activity"/>
    <property type="evidence" value="ECO:0007669"/>
    <property type="project" value="UniProtKB-EC"/>
</dbReference>
<evidence type="ECO:0000313" key="6">
    <source>
        <dbReference type="EMBL" id="SQA99692.1"/>
    </source>
</evidence>
<dbReference type="GO" id="GO:0005829">
    <property type="term" value="C:cytosol"/>
    <property type="evidence" value="ECO:0007669"/>
    <property type="project" value="TreeGrafter"/>
</dbReference>
<dbReference type="GO" id="GO:0009338">
    <property type="term" value="C:exodeoxyribonuclease V complex"/>
    <property type="evidence" value="ECO:0007669"/>
    <property type="project" value="TreeGrafter"/>
</dbReference>
<evidence type="ECO:0000256" key="2">
    <source>
        <dbReference type="ARBA" id="ARBA00022801"/>
    </source>
</evidence>
<organism evidence="6 7">
    <name type="scientific">Cedecea neteri</name>
    <dbReference type="NCBI Taxonomy" id="158822"/>
    <lineage>
        <taxon>Bacteria</taxon>
        <taxon>Pseudomonadati</taxon>
        <taxon>Pseudomonadota</taxon>
        <taxon>Gammaproteobacteria</taxon>
        <taxon>Enterobacterales</taxon>
        <taxon>Enterobacteriaceae</taxon>
        <taxon>Cedecea</taxon>
    </lineage>
</organism>
<dbReference type="GO" id="GO:0043138">
    <property type="term" value="F:3'-5' DNA helicase activity"/>
    <property type="evidence" value="ECO:0007669"/>
    <property type="project" value="TreeGrafter"/>
</dbReference>
<dbReference type="PANTHER" id="PTHR11070">
    <property type="entry name" value="UVRD / RECB / PCRA DNA HELICASE FAMILY MEMBER"/>
    <property type="match status" value="1"/>
</dbReference>
<keyword evidence="2 6" id="KW-0378">Hydrolase</keyword>
<name>A0A2X2T2N2_9ENTR</name>
<dbReference type="GO" id="GO:0000725">
    <property type="term" value="P:recombinational repair"/>
    <property type="evidence" value="ECO:0007669"/>
    <property type="project" value="TreeGrafter"/>
</dbReference>
<dbReference type="InterPro" id="IPR000212">
    <property type="entry name" value="DNA_helicase_UvrD/REP"/>
</dbReference>
<dbReference type="EMBL" id="UAVU01000003">
    <property type="protein sequence ID" value="SQA99692.1"/>
    <property type="molecule type" value="Genomic_DNA"/>
</dbReference>
<feature type="domain" description="UvrD-like helicase C-terminal" evidence="5">
    <location>
        <begin position="10"/>
        <end position="94"/>
    </location>
</feature>
<proteinExistence type="predicted"/>
<keyword evidence="4" id="KW-0067">ATP-binding</keyword>
<evidence type="ECO:0000256" key="4">
    <source>
        <dbReference type="ARBA" id="ARBA00022840"/>
    </source>
</evidence>
<dbReference type="Proteomes" id="UP000251197">
    <property type="component" value="Unassembled WGS sequence"/>
</dbReference>
<dbReference type="Gene3D" id="3.40.50.300">
    <property type="entry name" value="P-loop containing nucleotide triphosphate hydrolases"/>
    <property type="match status" value="1"/>
</dbReference>
<dbReference type="Pfam" id="PF13361">
    <property type="entry name" value="UvrD_C"/>
    <property type="match status" value="1"/>
</dbReference>
<dbReference type="SUPFAM" id="SSF52540">
    <property type="entry name" value="P-loop containing nucleoside triphosphate hydrolases"/>
    <property type="match status" value="1"/>
</dbReference>
<keyword evidence="3" id="KW-0347">Helicase</keyword>
<sequence length="172" mass="18817">MPSRNSNASSQQLRLESDKHLVQVVTIHKSKGLEYPLVWLPFVANYRPQSSGLYHDRTTFTSLLDLSNDAESLGLAEEERLAEDLRLLYVALTRSVWHCSLGVAPLFRGSRAKKGSSDLHLSALGYLLQKGEALDAEGLRQALDGLISEAIDVETLSSGGRYTVAAAARCFA</sequence>
<dbReference type="AlphaFoldDB" id="A0A2X2T2N2"/>
<evidence type="ECO:0000256" key="1">
    <source>
        <dbReference type="ARBA" id="ARBA00022741"/>
    </source>
</evidence>
<gene>
    <name evidence="6" type="primary">recB_2</name>
    <name evidence="6" type="ORF">NCTC12120_03616</name>
</gene>
<dbReference type="GO" id="GO:0005524">
    <property type="term" value="F:ATP binding"/>
    <property type="evidence" value="ECO:0007669"/>
    <property type="project" value="UniProtKB-KW"/>
</dbReference>